<gene>
    <name evidence="1" type="ORF">C1752_06316</name>
</gene>
<accession>A0A2W1JRN7</accession>
<evidence type="ECO:0000313" key="2">
    <source>
        <dbReference type="Proteomes" id="UP000248857"/>
    </source>
</evidence>
<name>A0A2W1JRN7_9CYAN</name>
<dbReference type="Proteomes" id="UP000248857">
    <property type="component" value="Unassembled WGS sequence"/>
</dbReference>
<keyword evidence="2" id="KW-1185">Reference proteome</keyword>
<comment type="caution">
    <text evidence="1">The sequence shown here is derived from an EMBL/GenBank/DDBJ whole genome shotgun (WGS) entry which is preliminary data.</text>
</comment>
<dbReference type="AlphaFoldDB" id="A0A2W1JRN7"/>
<proteinExistence type="predicted"/>
<sequence length="90" mass="9599">MRVAEKAFCLCCAFNRTTACSGHVPCTQAQRTAPNVIVEAKARPTGIIDGIIDDQSIVNEKARVEVGTRIVGVAIAIDKITGIELWSNGD</sequence>
<dbReference type="EMBL" id="PQWO01000017">
    <property type="protein sequence ID" value="PZD71487.1"/>
    <property type="molecule type" value="Genomic_DNA"/>
</dbReference>
<reference evidence="1 2" key="1">
    <citation type="journal article" date="2018" name="Sci. Rep.">
        <title>A novel species of the marine cyanobacterium Acaryochloris with a unique pigment content and lifestyle.</title>
        <authorList>
            <person name="Partensky F."/>
            <person name="Six C."/>
            <person name="Ratin M."/>
            <person name="Garczarek L."/>
            <person name="Vaulot D."/>
            <person name="Probert I."/>
            <person name="Calteau A."/>
            <person name="Gourvil P."/>
            <person name="Marie D."/>
            <person name="Grebert T."/>
            <person name="Bouchier C."/>
            <person name="Le Panse S."/>
            <person name="Gachenot M."/>
            <person name="Rodriguez F."/>
            <person name="Garrido J.L."/>
        </authorList>
    </citation>
    <scope>NUCLEOTIDE SEQUENCE [LARGE SCALE GENOMIC DNA]</scope>
    <source>
        <strain evidence="1 2">RCC1774</strain>
    </source>
</reference>
<organism evidence="1 2">
    <name type="scientific">Acaryochloris thomasi RCC1774</name>
    <dbReference type="NCBI Taxonomy" id="1764569"/>
    <lineage>
        <taxon>Bacteria</taxon>
        <taxon>Bacillati</taxon>
        <taxon>Cyanobacteriota</taxon>
        <taxon>Cyanophyceae</taxon>
        <taxon>Acaryochloridales</taxon>
        <taxon>Acaryochloridaceae</taxon>
        <taxon>Acaryochloris</taxon>
        <taxon>Acaryochloris thomasi</taxon>
    </lineage>
</organism>
<protein>
    <submittedName>
        <fullName evidence="1">Uncharacterized protein</fullName>
    </submittedName>
</protein>
<evidence type="ECO:0000313" key="1">
    <source>
        <dbReference type="EMBL" id="PZD71487.1"/>
    </source>
</evidence>